<organism evidence="2 3">
    <name type="scientific">Ichthyophthirius multifiliis</name>
    <name type="common">White spot disease agent</name>
    <name type="synonym">Ich</name>
    <dbReference type="NCBI Taxonomy" id="5932"/>
    <lineage>
        <taxon>Eukaryota</taxon>
        <taxon>Sar</taxon>
        <taxon>Alveolata</taxon>
        <taxon>Ciliophora</taxon>
        <taxon>Intramacronucleata</taxon>
        <taxon>Oligohymenophorea</taxon>
        <taxon>Hymenostomatida</taxon>
        <taxon>Ophryoglenina</taxon>
        <taxon>Ichthyophthirius</taxon>
    </lineage>
</organism>
<reference evidence="2 3" key="1">
    <citation type="submission" date="2011-07" db="EMBL/GenBank/DDBJ databases">
        <authorList>
            <person name="Coyne R."/>
            <person name="Brami D."/>
            <person name="Johnson J."/>
            <person name="Hostetler J."/>
            <person name="Hannick L."/>
            <person name="Clark T."/>
            <person name="Cassidy-Hanley D."/>
            <person name="Inman J."/>
        </authorList>
    </citation>
    <scope>NUCLEOTIDE SEQUENCE [LARGE SCALE GENOMIC DNA]</scope>
    <source>
        <strain evidence="2 3">G5</strain>
    </source>
</reference>
<evidence type="ECO:0000313" key="2">
    <source>
        <dbReference type="EMBL" id="EGR30957.1"/>
    </source>
</evidence>
<dbReference type="OMA" id="LVYMELP"/>
<dbReference type="CDD" id="cd07302">
    <property type="entry name" value="CHD"/>
    <property type="match status" value="1"/>
</dbReference>
<dbReference type="Gene3D" id="3.30.70.1230">
    <property type="entry name" value="Nucleotide cyclase"/>
    <property type="match status" value="1"/>
</dbReference>
<accession>G0QUZ7</accession>
<dbReference type="AlphaFoldDB" id="G0QUZ7"/>
<protein>
    <recommendedName>
        <fullName evidence="1">Guanylate cyclase domain-containing protein</fullName>
    </recommendedName>
</protein>
<dbReference type="GO" id="GO:0035556">
    <property type="term" value="P:intracellular signal transduction"/>
    <property type="evidence" value="ECO:0007669"/>
    <property type="project" value="InterPro"/>
</dbReference>
<dbReference type="InterPro" id="IPR029787">
    <property type="entry name" value="Nucleotide_cyclase"/>
</dbReference>
<dbReference type="Proteomes" id="UP000008983">
    <property type="component" value="Unassembled WGS sequence"/>
</dbReference>
<dbReference type="eggNOG" id="ENOG502QQYF">
    <property type="taxonomic scope" value="Eukaryota"/>
</dbReference>
<keyword evidence="3" id="KW-1185">Reference proteome</keyword>
<dbReference type="InterPro" id="IPR001054">
    <property type="entry name" value="A/G_cyclase"/>
</dbReference>
<dbReference type="GeneID" id="14907085"/>
<dbReference type="PANTHER" id="PTHR43336:SF3">
    <property type="entry name" value="GUANYLATE CYCLASE DOMAIN-CONTAINING PROTEIN"/>
    <property type="match status" value="1"/>
</dbReference>
<proteinExistence type="predicted"/>
<name>G0QUZ7_ICHMU</name>
<dbReference type="PANTHER" id="PTHR43336">
    <property type="entry name" value="OXYGEN SENSOR HISTIDINE KINASE RESPONSE REGULATOR DEVS/DOSS"/>
    <property type="match status" value="1"/>
</dbReference>
<dbReference type="SUPFAM" id="SSF55073">
    <property type="entry name" value="Nucleotide cyclase"/>
    <property type="match status" value="1"/>
</dbReference>
<dbReference type="EMBL" id="GL983926">
    <property type="protein sequence ID" value="EGR30957.1"/>
    <property type="molecule type" value="Genomic_DNA"/>
</dbReference>
<dbReference type="GO" id="GO:0009190">
    <property type="term" value="P:cyclic nucleotide biosynthetic process"/>
    <property type="evidence" value="ECO:0007669"/>
    <property type="project" value="InterPro"/>
</dbReference>
<gene>
    <name evidence="2" type="ORF">IMG5_120200</name>
</gene>
<dbReference type="FunCoup" id="G0QUZ7">
    <property type="interactions" value="10"/>
</dbReference>
<dbReference type="PROSITE" id="PS50125">
    <property type="entry name" value="GUANYLATE_CYCLASE_2"/>
    <property type="match status" value="1"/>
</dbReference>
<evidence type="ECO:0000313" key="3">
    <source>
        <dbReference type="Proteomes" id="UP000008983"/>
    </source>
</evidence>
<dbReference type="InParanoid" id="G0QUZ7"/>
<feature type="domain" description="Guanylate cyclase" evidence="1">
    <location>
        <begin position="423"/>
        <end position="471"/>
    </location>
</feature>
<dbReference type="OrthoDB" id="60033at2759"/>
<evidence type="ECO:0000259" key="1">
    <source>
        <dbReference type="PROSITE" id="PS50125"/>
    </source>
</evidence>
<dbReference type="RefSeq" id="XP_004032544.1">
    <property type="nucleotide sequence ID" value="XM_004032496.1"/>
</dbReference>
<sequence length="691" mass="80594">MFQTEEDEQFRFLTNEFVIEEDQQQENNQETEKLLKSQNQNQPVETKIGSVLTDITTKRVIILIFSIIVSIPLFSTETYSEQNITSLKTGLDFLQLMREQQNVQIINWTIQNYINDHINRQDIRYEVIFLKINEIIYKDSLQLQKLRESEQIIYETNLENNQLESYNLIYSVRKDAELNAILSISRTLVLILILVVSSIFFNKDSNEIVVDPIVRMLVKIKMISENPLEAARISEDEAVAEEEYKKTLNKKELEILLRKKQYETTILETTIIKIGGLLALGFGEAGSQIIAQNMSNDGNINPMIPGKKIMAIFGFVSIRNFIDVTNILQESVMLFTNQIAEIIHIACDSYHGIVNKNLGDCFLIIWKFAEKDKILSLVDDQIFVEKLQNCSNFTDLSVVAFLKTQANVYKLSQTKLFKQHLESIKQYIPDFKLKLGFGLHVGWGIEGSIGSQFKIDASYLSPNVNLASRLECATKQYGVSLLLSGAVYRLLSNKTQKYLRHIDRVTVKGSQQPMDLYTCDMNSNMIQIEKVKDNIIVEINKYENKKVLRFIQRKKKDIRYYKIIKNQIVINKLFDIDNDLIIMRQNYNQVKFKICIQRKKKILIKEFFSVFHQGLVSYLEGYWKDAQIKFQIAQELFFRNINNQQQKCVDYLQIEENIQLDGPIQTLITYMSKFQFESPYDWKGYRELVDK</sequence>